<protein>
    <submittedName>
        <fullName evidence="1">Uncharacterized protein</fullName>
    </submittedName>
</protein>
<gene>
    <name evidence="1" type="ORF">bsdcttw_07890</name>
</gene>
<dbReference type="EMBL" id="AP023368">
    <property type="protein sequence ID" value="BCJ97748.1"/>
    <property type="molecule type" value="Genomic_DNA"/>
</dbReference>
<evidence type="ECO:0000313" key="1">
    <source>
        <dbReference type="EMBL" id="BCJ97748.1"/>
    </source>
</evidence>
<reference evidence="1 2" key="1">
    <citation type="submission" date="2020-08" db="EMBL/GenBank/DDBJ databases">
        <title>Draft genome sequencing of an Anaerocolumna strain isolated from anoxic soil subjected to BSD treatment.</title>
        <authorList>
            <person name="Uek A."/>
            <person name="Tonouchi A."/>
        </authorList>
    </citation>
    <scope>NUCLEOTIDE SEQUENCE [LARGE SCALE GENOMIC DNA]</scope>
    <source>
        <strain evidence="1 2">CTTW</strain>
    </source>
</reference>
<dbReference type="AlphaFoldDB" id="A0A7I8DGV7"/>
<name>A0A7I8DGV7_9FIRM</name>
<organism evidence="1 2">
    <name type="scientific">Anaerocolumna chitinilytica</name>
    <dbReference type="NCBI Taxonomy" id="1727145"/>
    <lineage>
        <taxon>Bacteria</taxon>
        <taxon>Bacillati</taxon>
        <taxon>Bacillota</taxon>
        <taxon>Clostridia</taxon>
        <taxon>Lachnospirales</taxon>
        <taxon>Lachnospiraceae</taxon>
        <taxon>Anaerocolumna</taxon>
    </lineage>
</organism>
<accession>A0A7I8DGV7</accession>
<dbReference type="KEGG" id="acht:bsdcttw_07890"/>
<keyword evidence="2" id="KW-1185">Reference proteome</keyword>
<proteinExistence type="predicted"/>
<dbReference type="Proteomes" id="UP000515703">
    <property type="component" value="Chromosome"/>
</dbReference>
<dbReference type="RefSeq" id="WP_185258145.1">
    <property type="nucleotide sequence ID" value="NZ_AP023368.1"/>
</dbReference>
<reference evidence="1 2" key="2">
    <citation type="submission" date="2020-08" db="EMBL/GenBank/DDBJ databases">
        <authorList>
            <person name="Ueki A."/>
            <person name="Tonouchi A."/>
        </authorList>
    </citation>
    <scope>NUCLEOTIDE SEQUENCE [LARGE SCALE GENOMIC DNA]</scope>
    <source>
        <strain evidence="1 2">CTTW</strain>
    </source>
</reference>
<sequence length="118" mass="14026">MRKFKRMIQVILISVLILCILIHFLPVRLEAIAYGNNYKTYIYYKYVGEVVSLYADNHKEYRGVSAQTLSNYKISYKGRRMYLDLELKVTKDDKNLDTITGEFVGKRIWIGVFSWKER</sequence>
<evidence type="ECO:0000313" key="2">
    <source>
        <dbReference type="Proteomes" id="UP000515703"/>
    </source>
</evidence>